<protein>
    <submittedName>
        <fullName evidence="1">Uncharacterized protein</fullName>
    </submittedName>
</protein>
<organism evidence="1 2">
    <name type="scientific">Helianthus annuus</name>
    <name type="common">Common sunflower</name>
    <dbReference type="NCBI Taxonomy" id="4232"/>
    <lineage>
        <taxon>Eukaryota</taxon>
        <taxon>Viridiplantae</taxon>
        <taxon>Streptophyta</taxon>
        <taxon>Embryophyta</taxon>
        <taxon>Tracheophyta</taxon>
        <taxon>Spermatophyta</taxon>
        <taxon>Magnoliopsida</taxon>
        <taxon>eudicotyledons</taxon>
        <taxon>Gunneridae</taxon>
        <taxon>Pentapetalae</taxon>
        <taxon>asterids</taxon>
        <taxon>campanulids</taxon>
        <taxon>Asterales</taxon>
        <taxon>Asteraceae</taxon>
        <taxon>Asteroideae</taxon>
        <taxon>Heliantheae alliance</taxon>
        <taxon>Heliantheae</taxon>
        <taxon>Helianthus</taxon>
    </lineage>
</organism>
<evidence type="ECO:0000313" key="2">
    <source>
        <dbReference type="Proteomes" id="UP000215914"/>
    </source>
</evidence>
<dbReference type="AlphaFoldDB" id="A0A9K3DQ27"/>
<sequence length="48" mass="5486">MNLRQGFSVEGAQLTQCNFWCPLIIRGIARLSLVIKILRFIVCLSLLH</sequence>
<accession>A0A9K3DQ27</accession>
<reference evidence="1" key="1">
    <citation type="journal article" date="2017" name="Nature">
        <title>The sunflower genome provides insights into oil metabolism, flowering and Asterid evolution.</title>
        <authorList>
            <person name="Badouin H."/>
            <person name="Gouzy J."/>
            <person name="Grassa C.J."/>
            <person name="Murat F."/>
            <person name="Staton S.E."/>
            <person name="Cottret L."/>
            <person name="Lelandais-Briere C."/>
            <person name="Owens G.L."/>
            <person name="Carrere S."/>
            <person name="Mayjonade B."/>
            <person name="Legrand L."/>
            <person name="Gill N."/>
            <person name="Kane N.C."/>
            <person name="Bowers J.E."/>
            <person name="Hubner S."/>
            <person name="Bellec A."/>
            <person name="Berard A."/>
            <person name="Berges H."/>
            <person name="Blanchet N."/>
            <person name="Boniface M.C."/>
            <person name="Brunel D."/>
            <person name="Catrice O."/>
            <person name="Chaidir N."/>
            <person name="Claudel C."/>
            <person name="Donnadieu C."/>
            <person name="Faraut T."/>
            <person name="Fievet G."/>
            <person name="Helmstetter N."/>
            <person name="King M."/>
            <person name="Knapp S.J."/>
            <person name="Lai Z."/>
            <person name="Le Paslier M.C."/>
            <person name="Lippi Y."/>
            <person name="Lorenzon L."/>
            <person name="Mandel J.R."/>
            <person name="Marage G."/>
            <person name="Marchand G."/>
            <person name="Marquand E."/>
            <person name="Bret-Mestries E."/>
            <person name="Morien E."/>
            <person name="Nambeesan S."/>
            <person name="Nguyen T."/>
            <person name="Pegot-Espagnet P."/>
            <person name="Pouilly N."/>
            <person name="Raftis F."/>
            <person name="Sallet E."/>
            <person name="Schiex T."/>
            <person name="Thomas J."/>
            <person name="Vandecasteele C."/>
            <person name="Vares D."/>
            <person name="Vear F."/>
            <person name="Vautrin S."/>
            <person name="Crespi M."/>
            <person name="Mangin B."/>
            <person name="Burke J.M."/>
            <person name="Salse J."/>
            <person name="Munos S."/>
            <person name="Vincourt P."/>
            <person name="Rieseberg L.H."/>
            <person name="Langlade N.B."/>
        </authorList>
    </citation>
    <scope>NUCLEOTIDE SEQUENCE</scope>
    <source>
        <tissue evidence="1">Leaves</tissue>
    </source>
</reference>
<keyword evidence="2" id="KW-1185">Reference proteome</keyword>
<dbReference type="Proteomes" id="UP000215914">
    <property type="component" value="Unassembled WGS sequence"/>
</dbReference>
<proteinExistence type="predicted"/>
<dbReference type="Gramene" id="mRNA:HanXRQr2_Chr16g0742491">
    <property type="protein sequence ID" value="mRNA:HanXRQr2_Chr16g0742491"/>
    <property type="gene ID" value="HanXRQr2_Chr16g0742491"/>
</dbReference>
<reference evidence="1" key="2">
    <citation type="submission" date="2020-06" db="EMBL/GenBank/DDBJ databases">
        <title>Helianthus annuus Genome sequencing and assembly Release 2.</title>
        <authorList>
            <person name="Gouzy J."/>
            <person name="Langlade N."/>
            <person name="Munos S."/>
        </authorList>
    </citation>
    <scope>NUCLEOTIDE SEQUENCE</scope>
    <source>
        <tissue evidence="1">Leaves</tissue>
    </source>
</reference>
<gene>
    <name evidence="1" type="ORF">HanXRQr2_Chr16g0742491</name>
</gene>
<evidence type="ECO:0000313" key="1">
    <source>
        <dbReference type="EMBL" id="KAF5759541.1"/>
    </source>
</evidence>
<dbReference type="EMBL" id="MNCJ02000331">
    <property type="protein sequence ID" value="KAF5759541.1"/>
    <property type="molecule type" value="Genomic_DNA"/>
</dbReference>
<comment type="caution">
    <text evidence="1">The sequence shown here is derived from an EMBL/GenBank/DDBJ whole genome shotgun (WGS) entry which is preliminary data.</text>
</comment>
<name>A0A9K3DQ27_HELAN</name>